<evidence type="ECO:0000313" key="3">
    <source>
        <dbReference type="Proteomes" id="UP000176511"/>
    </source>
</evidence>
<dbReference type="NCBIfam" id="TIGR02532">
    <property type="entry name" value="IV_pilin_GFxxxE"/>
    <property type="match status" value="1"/>
</dbReference>
<keyword evidence="1" id="KW-0812">Transmembrane</keyword>
<dbReference type="STRING" id="1798491.A3C87_00130"/>
<dbReference type="Proteomes" id="UP000176511">
    <property type="component" value="Unassembled WGS sequence"/>
</dbReference>
<dbReference type="EMBL" id="MFLE01000018">
    <property type="protein sequence ID" value="OGG61381.1"/>
    <property type="molecule type" value="Genomic_DNA"/>
</dbReference>
<dbReference type="Gene3D" id="3.30.700.10">
    <property type="entry name" value="Glycoprotein, Type 4 Pilin"/>
    <property type="match status" value="1"/>
</dbReference>
<name>A0A1F6DJ05_9BACT</name>
<sequence>MQRGMSLIELLVYIAILSIVVVVLSATYVSFVGIRAKTEAVAATDTALRYVSETLTRDVERASSISAPALGDTGIQLTLVQGSSTIIYALTNGSMSRSVDGVLEILTSDRVTITSFDVRRTANSQSLTVRSHEGVQWLLEAEHSYGGGEYRYDAARKGAASLRIYE</sequence>
<evidence type="ECO:0000313" key="2">
    <source>
        <dbReference type="EMBL" id="OGG61381.1"/>
    </source>
</evidence>
<protein>
    <recommendedName>
        <fullName evidence="4">Prepilin-type N-terminal cleavage/methylation domain-containing protein</fullName>
    </recommendedName>
</protein>
<feature type="transmembrane region" description="Helical" evidence="1">
    <location>
        <begin position="7"/>
        <end position="31"/>
    </location>
</feature>
<keyword evidence="1" id="KW-1133">Transmembrane helix</keyword>
<keyword evidence="1" id="KW-0472">Membrane</keyword>
<reference evidence="2 3" key="1">
    <citation type="journal article" date="2016" name="Nat. Commun.">
        <title>Thousands of microbial genomes shed light on interconnected biogeochemical processes in an aquifer system.</title>
        <authorList>
            <person name="Anantharaman K."/>
            <person name="Brown C.T."/>
            <person name="Hug L.A."/>
            <person name="Sharon I."/>
            <person name="Castelle C.J."/>
            <person name="Probst A.J."/>
            <person name="Thomas B.C."/>
            <person name="Singh A."/>
            <person name="Wilkins M.J."/>
            <person name="Karaoz U."/>
            <person name="Brodie E.L."/>
            <person name="Williams K.H."/>
            <person name="Hubbard S.S."/>
            <person name="Banfield J.F."/>
        </authorList>
    </citation>
    <scope>NUCLEOTIDE SEQUENCE [LARGE SCALE GENOMIC DNA]</scope>
</reference>
<comment type="caution">
    <text evidence="2">The sequence shown here is derived from an EMBL/GenBank/DDBJ whole genome shotgun (WGS) entry which is preliminary data.</text>
</comment>
<dbReference type="InterPro" id="IPR012902">
    <property type="entry name" value="N_methyl_site"/>
</dbReference>
<evidence type="ECO:0000256" key="1">
    <source>
        <dbReference type="SAM" id="Phobius"/>
    </source>
</evidence>
<gene>
    <name evidence="2" type="ORF">A3C87_00130</name>
</gene>
<accession>A0A1F6DJ05</accession>
<proteinExistence type="predicted"/>
<dbReference type="AlphaFoldDB" id="A0A1F6DJ05"/>
<evidence type="ECO:0008006" key="4">
    <source>
        <dbReference type="Google" id="ProtNLM"/>
    </source>
</evidence>
<dbReference type="Pfam" id="PF07963">
    <property type="entry name" value="N_methyl"/>
    <property type="match status" value="1"/>
</dbReference>
<organism evidence="2 3">
    <name type="scientific">Candidatus Kaiserbacteria bacterium RIFCSPHIGHO2_02_FULL_49_34</name>
    <dbReference type="NCBI Taxonomy" id="1798491"/>
    <lineage>
        <taxon>Bacteria</taxon>
        <taxon>Candidatus Kaiseribacteriota</taxon>
    </lineage>
</organism>